<dbReference type="InterPro" id="IPR029052">
    <property type="entry name" value="Metallo-depent_PP-like"/>
</dbReference>
<dbReference type="RefSeq" id="WP_256944761.1">
    <property type="nucleotide sequence ID" value="NZ_JANHNZ010000002.1"/>
</dbReference>
<keyword evidence="4" id="KW-1185">Reference proteome</keyword>
<dbReference type="Proteomes" id="UP001059480">
    <property type="component" value="Unassembled WGS sequence"/>
</dbReference>
<gene>
    <name evidence="3" type="ORF">NPA36_03735</name>
</gene>
<protein>
    <submittedName>
        <fullName evidence="3">DNA repair exonuclease</fullName>
    </submittedName>
</protein>
<keyword evidence="3" id="KW-0540">Nuclease</keyword>
<reference evidence="3" key="1">
    <citation type="submission" date="2022-07" db="EMBL/GenBank/DDBJ databases">
        <authorList>
            <person name="Jung M.-Y."/>
            <person name="Lee M."/>
        </authorList>
    </citation>
    <scope>NUCLEOTIDE SEQUENCE</scope>
    <source>
        <strain evidence="3">S8</strain>
    </source>
</reference>
<dbReference type="GO" id="GO:0004527">
    <property type="term" value="F:exonuclease activity"/>
    <property type="evidence" value="ECO:0007669"/>
    <property type="project" value="UniProtKB-KW"/>
</dbReference>
<name>A0ABT1WMC4_9LACT</name>
<keyword evidence="3" id="KW-0269">Exonuclease</keyword>
<evidence type="ECO:0000313" key="3">
    <source>
        <dbReference type="EMBL" id="MCQ9209653.1"/>
    </source>
</evidence>
<evidence type="ECO:0000313" key="4">
    <source>
        <dbReference type="Proteomes" id="UP001059480"/>
    </source>
</evidence>
<sequence length="419" mass="48658">MVRFIHTADNHLGSPFKGLGKKDSQMAKKAKEASYRAFEVIIDRAIEEKVDFLIVAGDLYDTEFQHIQERVFVIKQFERLRQVQIPVFLIQGNHDFWQESALHMSFPDNTYVFGTSVETIYLTTKSNERIALTGFSYPRRWVSERMVNDFPNRESHVDVQIGIYHGFLDGSDKEVAAYAPFSIGEMQAKQYDYWALGHIHQRQVLSDDPLIVYPGNSQGFKRKELGVKGAYLVNLTPTKTVSNQNQIEFFETSPIIWLEEEVDLKGLVTFQELALAISTKISHLHLDEKRFFLLSLVLTNFDDLSQEVFHLLREEDRLIVLQELIDSDKQLLYLYQIKLGPAQEQVFWPQQEQLEESFQDSKAYYQAPQHFQKALTDLMSNRDYANLRDSLPINQQFQEDVMGQVEILLNQSFHKGVDS</sequence>
<dbReference type="Gene3D" id="3.60.21.10">
    <property type="match status" value="1"/>
</dbReference>
<dbReference type="Pfam" id="PF00149">
    <property type="entry name" value="Metallophos"/>
    <property type="match status" value="1"/>
</dbReference>
<comment type="caution">
    <text evidence="3">The sequence shown here is derived from an EMBL/GenBank/DDBJ whole genome shotgun (WGS) entry which is preliminary data.</text>
</comment>
<dbReference type="InterPro" id="IPR050535">
    <property type="entry name" value="DNA_Repair-Maintenance_Comp"/>
</dbReference>
<dbReference type="PIRSF" id="PIRSF033091">
    <property type="entry name" value="Pesterase_YhaO"/>
    <property type="match status" value="1"/>
</dbReference>
<evidence type="ECO:0000259" key="2">
    <source>
        <dbReference type="Pfam" id="PF00149"/>
    </source>
</evidence>
<dbReference type="PANTHER" id="PTHR30337:SF7">
    <property type="entry name" value="PHOSPHOESTERASE"/>
    <property type="match status" value="1"/>
</dbReference>
<reference evidence="3" key="3">
    <citation type="journal article" date="2023" name="Microbiol. Resour. Announc.">
        <title>Draft Genome Sequence of Granulicatella sp. Strain S8, Isolated from a Marine Fish, Seriola quinqueradiata.</title>
        <authorList>
            <person name="Lee M."/>
            <person name="Farooq A."/>
            <person name="Jeong J.B."/>
            <person name="Jung M.Y."/>
        </authorList>
    </citation>
    <scope>NUCLEOTIDE SEQUENCE</scope>
    <source>
        <strain evidence="3">S8</strain>
    </source>
</reference>
<feature type="domain" description="Calcineurin-like phosphoesterase" evidence="2">
    <location>
        <begin position="3"/>
        <end position="201"/>
    </location>
</feature>
<dbReference type="CDD" id="cd00840">
    <property type="entry name" value="MPP_Mre11_N"/>
    <property type="match status" value="1"/>
</dbReference>
<dbReference type="InterPro" id="IPR014576">
    <property type="entry name" value="Pesterase_YhaO"/>
</dbReference>
<reference evidence="3" key="2">
    <citation type="journal article" date="2023" name="Curr. Microbiol.">
        <title>Granulicatella seriolae sp. nov., a Novel Facultative Anaerobe Isolated from Yellowtail Marine Fish.</title>
        <authorList>
            <person name="Lee M."/>
            <person name="Choi Y.J."/>
            <person name="Farooq A."/>
            <person name="Jeong J.B."/>
            <person name="Jung M.Y."/>
        </authorList>
    </citation>
    <scope>NUCLEOTIDE SEQUENCE</scope>
    <source>
        <strain evidence="3">S8</strain>
    </source>
</reference>
<organism evidence="3 4">
    <name type="scientific">Granulicatella seriolae</name>
    <dbReference type="NCBI Taxonomy" id="2967226"/>
    <lineage>
        <taxon>Bacteria</taxon>
        <taxon>Bacillati</taxon>
        <taxon>Bacillota</taxon>
        <taxon>Bacilli</taxon>
        <taxon>Lactobacillales</taxon>
        <taxon>Carnobacteriaceae</taxon>
        <taxon>Granulicatella</taxon>
    </lineage>
</organism>
<dbReference type="InterPro" id="IPR004843">
    <property type="entry name" value="Calcineurin-like_PHP"/>
</dbReference>
<dbReference type="PANTHER" id="PTHR30337">
    <property type="entry name" value="COMPONENT OF ATP-DEPENDENT DSDNA EXONUCLEASE"/>
    <property type="match status" value="1"/>
</dbReference>
<keyword evidence="1" id="KW-0378">Hydrolase</keyword>
<proteinExistence type="predicted"/>
<evidence type="ECO:0000256" key="1">
    <source>
        <dbReference type="ARBA" id="ARBA00022801"/>
    </source>
</evidence>
<dbReference type="InterPro" id="IPR041796">
    <property type="entry name" value="Mre11_N"/>
</dbReference>
<dbReference type="EMBL" id="JANHNZ010000002">
    <property type="protein sequence ID" value="MCQ9209653.1"/>
    <property type="molecule type" value="Genomic_DNA"/>
</dbReference>
<accession>A0ABT1WMC4</accession>
<dbReference type="SUPFAM" id="SSF56300">
    <property type="entry name" value="Metallo-dependent phosphatases"/>
    <property type="match status" value="1"/>
</dbReference>